<reference evidence="1 2" key="1">
    <citation type="journal article" date="2010" name="Nature">
        <title>Comparative genomics reveals mobile pathogenicity chromosomes in Fusarium.</title>
        <authorList>
            <person name="Ma L.J."/>
            <person name="van der Does H.C."/>
            <person name="Borkovich K.A."/>
            <person name="Coleman J.J."/>
            <person name="Daboussi M.J."/>
            <person name="Di Pietro A."/>
            <person name="Dufresne M."/>
            <person name="Freitag M."/>
            <person name="Grabherr M."/>
            <person name="Henrissat B."/>
            <person name="Houterman P.M."/>
            <person name="Kang S."/>
            <person name="Shim W.B."/>
            <person name="Woloshuk C."/>
            <person name="Xie X."/>
            <person name="Xu J.R."/>
            <person name="Antoniw J."/>
            <person name="Baker S.E."/>
            <person name="Bluhm B.H."/>
            <person name="Breakspear A."/>
            <person name="Brown D.W."/>
            <person name="Butchko R.A."/>
            <person name="Chapman S."/>
            <person name="Coulson R."/>
            <person name="Coutinho P.M."/>
            <person name="Danchin E.G."/>
            <person name="Diener A."/>
            <person name="Gale L.R."/>
            <person name="Gardiner D.M."/>
            <person name="Goff S."/>
            <person name="Hammond-Kosack K.E."/>
            <person name="Hilburn K."/>
            <person name="Hua-Van A."/>
            <person name="Jonkers W."/>
            <person name="Kazan K."/>
            <person name="Kodira C.D."/>
            <person name="Koehrsen M."/>
            <person name="Kumar L."/>
            <person name="Lee Y.H."/>
            <person name="Li L."/>
            <person name="Manners J.M."/>
            <person name="Miranda-Saavedra D."/>
            <person name="Mukherjee M."/>
            <person name="Park G."/>
            <person name="Park J."/>
            <person name="Park S.Y."/>
            <person name="Proctor R.H."/>
            <person name="Regev A."/>
            <person name="Ruiz-Roldan M.C."/>
            <person name="Sain D."/>
            <person name="Sakthikumar S."/>
            <person name="Sykes S."/>
            <person name="Schwartz D.C."/>
            <person name="Turgeon B.G."/>
            <person name="Wapinski I."/>
            <person name="Yoder O."/>
            <person name="Young S."/>
            <person name="Zeng Q."/>
            <person name="Zhou S."/>
            <person name="Galagan J."/>
            <person name="Cuomo C.A."/>
            <person name="Kistler H.C."/>
            <person name="Rep M."/>
        </authorList>
    </citation>
    <scope>NUCLEOTIDE SEQUENCE [LARGE SCALE GENOMIC DNA]</scope>
    <source>
        <strain evidence="2">M3125 / FGSC 7600</strain>
    </source>
</reference>
<proteinExistence type="predicted"/>
<keyword evidence="2" id="KW-1185">Reference proteome</keyword>
<evidence type="ECO:0000313" key="1">
    <source>
        <dbReference type="EMBL" id="EWG48634.1"/>
    </source>
</evidence>
<dbReference type="Proteomes" id="UP000009096">
    <property type="component" value="Chromosome 10"/>
</dbReference>
<accession>W7MLI3</accession>
<name>W7MLI3_GIBM7</name>
<evidence type="ECO:0008006" key="3">
    <source>
        <dbReference type="Google" id="ProtNLM"/>
    </source>
</evidence>
<dbReference type="KEGG" id="fvr:FVEG_16297"/>
<dbReference type="GeneID" id="30073173"/>
<dbReference type="VEuPathDB" id="FungiDB:FVEG_16297"/>
<dbReference type="OrthoDB" id="5054161at2759"/>
<dbReference type="RefSeq" id="XP_018754825.1">
    <property type="nucleotide sequence ID" value="XM_018905547.1"/>
</dbReference>
<sequence length="191" mass="21635">MFTPRANFTGEREKNPNDLIESILSKHDADLYKEEQTGKSVFIIKWGKTPRSGISFHFALLLVDDSEDSYPTAGTIGTTFSWGSFEDNQLIKTGGSTKLKAYNFRREMEYGNTYEWVGRTKAPPEYIELVMNDFGDYYNLVTNNCRIVTVKVAKFITNNQWREERKNRNALNILKGLGQISSLGRAAGAGI</sequence>
<organism evidence="1 2">
    <name type="scientific">Gibberella moniliformis (strain M3125 / FGSC 7600)</name>
    <name type="common">Maize ear and stalk rot fungus</name>
    <name type="synonym">Fusarium verticillioides</name>
    <dbReference type="NCBI Taxonomy" id="334819"/>
    <lineage>
        <taxon>Eukaryota</taxon>
        <taxon>Fungi</taxon>
        <taxon>Dikarya</taxon>
        <taxon>Ascomycota</taxon>
        <taxon>Pezizomycotina</taxon>
        <taxon>Sordariomycetes</taxon>
        <taxon>Hypocreomycetidae</taxon>
        <taxon>Hypocreales</taxon>
        <taxon>Nectriaceae</taxon>
        <taxon>Fusarium</taxon>
        <taxon>Fusarium fujikuroi species complex</taxon>
    </lineage>
</organism>
<evidence type="ECO:0000313" key="2">
    <source>
        <dbReference type="Proteomes" id="UP000009096"/>
    </source>
</evidence>
<gene>
    <name evidence="1" type="ORF">FVEG_16297</name>
</gene>
<dbReference type="EMBL" id="CM000587">
    <property type="protein sequence ID" value="EWG48634.1"/>
    <property type="molecule type" value="Genomic_DNA"/>
</dbReference>
<dbReference type="AlphaFoldDB" id="W7MLI3"/>
<protein>
    <recommendedName>
        <fullName evidence="3">PPPDE domain-containing protein</fullName>
    </recommendedName>
</protein>
<dbReference type="EMBL" id="DS022252">
    <property type="protein sequence ID" value="EWG48634.1"/>
    <property type="molecule type" value="Genomic_DNA"/>
</dbReference>